<accession>A0A942E483</accession>
<dbReference type="Pfam" id="PF00743">
    <property type="entry name" value="FMO-like"/>
    <property type="match status" value="1"/>
</dbReference>
<dbReference type="Gene3D" id="3.50.50.60">
    <property type="entry name" value="FAD/NAD(P)-binding domain"/>
    <property type="match status" value="1"/>
</dbReference>
<dbReference type="Proteomes" id="UP000680348">
    <property type="component" value="Unassembled WGS sequence"/>
</dbReference>
<evidence type="ECO:0000256" key="5">
    <source>
        <dbReference type="ARBA" id="ARBA00034528"/>
    </source>
</evidence>
<dbReference type="AlphaFoldDB" id="A0A942E483"/>
<evidence type="ECO:0000313" key="6">
    <source>
        <dbReference type="EMBL" id="MBS3650280.1"/>
    </source>
</evidence>
<dbReference type="RefSeq" id="WP_188255827.1">
    <property type="nucleotide sequence ID" value="NZ_JABVCF010000008.1"/>
</dbReference>
<dbReference type="GO" id="GO:0050660">
    <property type="term" value="F:flavin adenine dinucleotide binding"/>
    <property type="evidence" value="ECO:0007669"/>
    <property type="project" value="InterPro"/>
</dbReference>
<evidence type="ECO:0000256" key="3">
    <source>
        <dbReference type="ARBA" id="ARBA00022827"/>
    </source>
</evidence>
<proteinExistence type="inferred from homology"/>
<dbReference type="InterPro" id="IPR036188">
    <property type="entry name" value="FAD/NAD-bd_sf"/>
</dbReference>
<organism evidence="6 7">
    <name type="scientific">Pseudaminobacter soli</name>
    <name type="common">ex Zhang et al. 2022</name>
    <dbReference type="NCBI Taxonomy" id="2831468"/>
    <lineage>
        <taxon>Bacteria</taxon>
        <taxon>Pseudomonadati</taxon>
        <taxon>Pseudomonadota</taxon>
        <taxon>Alphaproteobacteria</taxon>
        <taxon>Hyphomicrobiales</taxon>
        <taxon>Phyllobacteriaceae</taxon>
        <taxon>Pseudaminobacter</taxon>
    </lineage>
</organism>
<keyword evidence="3" id="KW-0274">FAD</keyword>
<gene>
    <name evidence="6" type="ORF">KEU06_16825</name>
</gene>
<keyword evidence="4" id="KW-0560">Oxidoreductase</keyword>
<dbReference type="GO" id="GO:0050661">
    <property type="term" value="F:NADP binding"/>
    <property type="evidence" value="ECO:0007669"/>
    <property type="project" value="InterPro"/>
</dbReference>
<evidence type="ECO:0000256" key="1">
    <source>
        <dbReference type="ARBA" id="ARBA00009183"/>
    </source>
</evidence>
<dbReference type="GO" id="GO:0004499">
    <property type="term" value="F:N,N-dimethylaniline monooxygenase activity"/>
    <property type="evidence" value="ECO:0007669"/>
    <property type="project" value="InterPro"/>
</dbReference>
<sequence>MKKRVAVIGAGPSGLAQLRAFQSAAAKGAEIPEIVCFEKQKNWGGLWNYTWRTGLDEYGEPVHGSMYRYLWSNGPKEGLEFADYAFEEHFGKQIASYPPRAVLFDYIEGRVKKAGVRDWIRFSSLVRQVTWDAATKKFTVTVHDLPNDRHYAEEFDHVVVASGHFSTPNVPEFPGFDTFNGRILHAHDFRDAREFIGKDLLIIGTSYSAEDIGS</sequence>
<keyword evidence="2" id="KW-0285">Flavoprotein</keyword>
<dbReference type="EMBL" id="JAGWCR010000008">
    <property type="protein sequence ID" value="MBS3650280.1"/>
    <property type="molecule type" value="Genomic_DNA"/>
</dbReference>
<evidence type="ECO:0000256" key="4">
    <source>
        <dbReference type="ARBA" id="ARBA00023002"/>
    </source>
</evidence>
<dbReference type="EC" id="1.14.13.148" evidence="5"/>
<keyword evidence="7" id="KW-1185">Reference proteome</keyword>
<dbReference type="GO" id="GO:0034899">
    <property type="term" value="F:trimethylamine monooxygenase activity"/>
    <property type="evidence" value="ECO:0007669"/>
    <property type="project" value="UniProtKB-EC"/>
</dbReference>
<comment type="caution">
    <text evidence="6">The sequence shown here is derived from an EMBL/GenBank/DDBJ whole genome shotgun (WGS) entry which is preliminary data.</text>
</comment>
<dbReference type="InterPro" id="IPR020946">
    <property type="entry name" value="Flavin_mOase-like"/>
</dbReference>
<feature type="non-terminal residue" evidence="6">
    <location>
        <position position="214"/>
    </location>
</feature>
<dbReference type="PANTHER" id="PTHR23023">
    <property type="entry name" value="DIMETHYLANILINE MONOOXYGENASE"/>
    <property type="match status" value="1"/>
</dbReference>
<evidence type="ECO:0000256" key="2">
    <source>
        <dbReference type="ARBA" id="ARBA00022630"/>
    </source>
</evidence>
<evidence type="ECO:0000313" key="7">
    <source>
        <dbReference type="Proteomes" id="UP000680348"/>
    </source>
</evidence>
<name>A0A942E483_9HYPH</name>
<dbReference type="InterPro" id="IPR050346">
    <property type="entry name" value="FMO-like"/>
</dbReference>
<comment type="similarity">
    <text evidence="1">Belongs to the FMO family.</text>
</comment>
<protein>
    <recommendedName>
        <fullName evidence="5">trimethylamine monooxygenase</fullName>
        <ecNumber evidence="5">1.14.13.148</ecNumber>
    </recommendedName>
</protein>
<dbReference type="SUPFAM" id="SSF51905">
    <property type="entry name" value="FAD/NAD(P)-binding domain"/>
    <property type="match status" value="1"/>
</dbReference>
<reference evidence="6" key="1">
    <citation type="submission" date="2021-04" db="EMBL/GenBank/DDBJ databases">
        <title>Pseudaminobacter soli sp. nov., isolated from paddy soil contaminated by heavy metals.</title>
        <authorList>
            <person name="Zhang K."/>
        </authorList>
    </citation>
    <scope>NUCLEOTIDE SEQUENCE</scope>
    <source>
        <strain evidence="6">19-2017</strain>
    </source>
</reference>